<reference evidence="2" key="1">
    <citation type="submission" date="2020-11" db="EMBL/GenBank/DDBJ databases">
        <authorList>
            <person name="Tran Van P."/>
        </authorList>
    </citation>
    <scope>NUCLEOTIDE SEQUENCE</scope>
</reference>
<evidence type="ECO:0000313" key="2">
    <source>
        <dbReference type="EMBL" id="CAD7202021.1"/>
    </source>
</evidence>
<keyword evidence="1" id="KW-0472">Membrane</keyword>
<keyword evidence="1" id="KW-1133">Transmembrane helix</keyword>
<organism evidence="2">
    <name type="scientific">Timema douglasi</name>
    <name type="common">Walking stick</name>
    <dbReference type="NCBI Taxonomy" id="61478"/>
    <lineage>
        <taxon>Eukaryota</taxon>
        <taxon>Metazoa</taxon>
        <taxon>Ecdysozoa</taxon>
        <taxon>Arthropoda</taxon>
        <taxon>Hexapoda</taxon>
        <taxon>Insecta</taxon>
        <taxon>Pterygota</taxon>
        <taxon>Neoptera</taxon>
        <taxon>Polyneoptera</taxon>
        <taxon>Phasmatodea</taxon>
        <taxon>Timematodea</taxon>
        <taxon>Timematoidea</taxon>
        <taxon>Timematidae</taxon>
        <taxon>Timema</taxon>
    </lineage>
</organism>
<protein>
    <submittedName>
        <fullName evidence="2">Uncharacterized protein</fullName>
    </submittedName>
</protein>
<gene>
    <name evidence="2" type="ORF">TDIB3V08_LOCUS8210</name>
</gene>
<keyword evidence="1" id="KW-0812">Transmembrane</keyword>
<dbReference type="AlphaFoldDB" id="A0A7R8ZA79"/>
<evidence type="ECO:0000256" key="1">
    <source>
        <dbReference type="SAM" id="Phobius"/>
    </source>
</evidence>
<dbReference type="EMBL" id="OA568911">
    <property type="protein sequence ID" value="CAD7202021.1"/>
    <property type="molecule type" value="Genomic_DNA"/>
</dbReference>
<proteinExistence type="predicted"/>
<feature type="transmembrane region" description="Helical" evidence="1">
    <location>
        <begin position="42"/>
        <end position="62"/>
    </location>
</feature>
<accession>A0A7R8ZA79</accession>
<name>A0A7R8ZA79_TIMDO</name>
<sequence>MSVIILQTSSQHVQTGNVVKTTLYKPGSEPCRLSFYRPPLNMYKLVILSLAVAAVSAGYLGGPAVATYGAAPLAYAAPAYASYAAPVHAVAPVATSYANTYKAPPARLAYAAAPAYASYAAPAVVKAVSPLAYAAAPAYASYAAPAVVKAVSPLAYAAPAYASYAAPAYIH</sequence>